<dbReference type="InterPro" id="IPR013106">
    <property type="entry name" value="Ig_V-set"/>
</dbReference>
<dbReference type="PANTHER" id="PTHR21063">
    <property type="entry name" value="LFA-3"/>
    <property type="match status" value="1"/>
</dbReference>
<accession>A0AB32T9X9</accession>
<dbReference type="AlphaFoldDB" id="A0AB32T9X9"/>
<name>A0AB32T9X9_DANRE</name>
<dbReference type="Gene3D" id="2.60.40.10">
    <property type="entry name" value="Immunoglobulins"/>
    <property type="match status" value="2"/>
</dbReference>
<dbReference type="InterPro" id="IPR003599">
    <property type="entry name" value="Ig_sub"/>
</dbReference>
<dbReference type="SUPFAM" id="SSF48726">
    <property type="entry name" value="Immunoglobulin"/>
    <property type="match status" value="2"/>
</dbReference>
<organism evidence="2 3">
    <name type="scientific">Danio rerio</name>
    <name type="common">Zebrafish</name>
    <name type="synonym">Brachydanio rerio</name>
    <dbReference type="NCBI Taxonomy" id="7955"/>
    <lineage>
        <taxon>Eukaryota</taxon>
        <taxon>Metazoa</taxon>
        <taxon>Chordata</taxon>
        <taxon>Craniata</taxon>
        <taxon>Vertebrata</taxon>
        <taxon>Euteleostomi</taxon>
        <taxon>Actinopterygii</taxon>
        <taxon>Neopterygii</taxon>
        <taxon>Teleostei</taxon>
        <taxon>Ostariophysi</taxon>
        <taxon>Cypriniformes</taxon>
        <taxon>Danionidae</taxon>
        <taxon>Danioninae</taxon>
        <taxon>Danio</taxon>
    </lineage>
</organism>
<dbReference type="Pfam" id="PF07686">
    <property type="entry name" value="V-set"/>
    <property type="match status" value="1"/>
</dbReference>
<proteinExistence type="predicted"/>
<protein>
    <recommendedName>
        <fullName evidence="1">Ig-like domain-containing protein</fullName>
    </recommendedName>
</protein>
<dbReference type="SMART" id="SM00409">
    <property type="entry name" value="IG"/>
    <property type="match status" value="1"/>
</dbReference>
<dbReference type="KEGG" id="dre:137489027"/>
<dbReference type="Proteomes" id="UP000000437">
    <property type="component" value="Chromosome 22"/>
</dbReference>
<evidence type="ECO:0000313" key="3">
    <source>
        <dbReference type="RefSeq" id="XP_068072690.2"/>
    </source>
</evidence>
<gene>
    <name evidence="3" type="primary">LOC137489027</name>
</gene>
<sequence length="290" mass="31869">MKEMFIFLCLCFWILAGVCGAEVKSVSVTEGDSVTLESALTEMKSNDLIMWRFGNNLLAKINRKDNKRETFNGPDGSFTDRLKLDSQTSSLTIKNSRISDSGLYNITTSSSNTLLNTFNLTVYARLPVPVISNSSSVQYCSVSCSVLNVSAVSLSWYKGNSVLSSISASDLSISLSLPLEVKYQDNNTYSCVINNTISNQTTQLNISLCQPCPDVSLLLQVWIISAAGGSLLILAAIVICIWRKLRNSNREVQTCNTEITYADPTFYKKSPRKIRATESDAVLYAGVAIR</sequence>
<dbReference type="InterPro" id="IPR007110">
    <property type="entry name" value="Ig-like_dom"/>
</dbReference>
<dbReference type="InterPro" id="IPR013783">
    <property type="entry name" value="Ig-like_fold"/>
</dbReference>
<reference evidence="3" key="1">
    <citation type="submission" date="2025-08" db="UniProtKB">
        <authorList>
            <consortium name="RefSeq"/>
        </authorList>
    </citation>
    <scope>IDENTIFICATION</scope>
    <source>
        <strain evidence="3">Tuebingen</strain>
        <tissue evidence="3">Fibroblasts and whole tissue</tissue>
    </source>
</reference>
<dbReference type="RefSeq" id="XP_068072690.2">
    <property type="nucleotide sequence ID" value="XM_068216589.2"/>
</dbReference>
<evidence type="ECO:0000313" key="2">
    <source>
        <dbReference type="Proteomes" id="UP000000437"/>
    </source>
</evidence>
<dbReference type="InterPro" id="IPR036179">
    <property type="entry name" value="Ig-like_dom_sf"/>
</dbReference>
<keyword evidence="2" id="KW-1185">Reference proteome</keyword>
<dbReference type="PANTHER" id="PTHR21063:SF4">
    <property type="entry name" value="CD48 ANTIGEN-RELATED"/>
    <property type="match status" value="1"/>
</dbReference>
<dbReference type="CDD" id="cd00096">
    <property type="entry name" value="Ig"/>
    <property type="match status" value="1"/>
</dbReference>
<dbReference type="PROSITE" id="PS50835">
    <property type="entry name" value="IG_LIKE"/>
    <property type="match status" value="1"/>
</dbReference>
<evidence type="ECO:0000259" key="1">
    <source>
        <dbReference type="PROSITE" id="PS50835"/>
    </source>
</evidence>